<evidence type="ECO:0000313" key="4">
    <source>
        <dbReference type="EMBL" id="QTR01106.1"/>
    </source>
</evidence>
<feature type="signal peptide" evidence="1">
    <location>
        <begin position="1"/>
        <end position="20"/>
    </location>
</feature>
<accession>A0A8T8HRI4</accession>
<name>A0A8T8HRI4_9PSEU</name>
<gene>
    <name evidence="4" type="ORF">J7S33_16475</name>
    <name evidence="3" type="ORF">JOE68_003201</name>
</gene>
<dbReference type="RefSeq" id="WP_204843115.1">
    <property type="nucleotide sequence ID" value="NZ_JAFBCL010000001.1"/>
</dbReference>
<dbReference type="PROSITE" id="PS51257">
    <property type="entry name" value="PROKAR_LIPOPROTEIN"/>
    <property type="match status" value="1"/>
</dbReference>
<keyword evidence="1" id="KW-0732">Signal</keyword>
<organism evidence="4 5">
    <name type="scientific">Saccharothrix algeriensis</name>
    <dbReference type="NCBI Taxonomy" id="173560"/>
    <lineage>
        <taxon>Bacteria</taxon>
        <taxon>Bacillati</taxon>
        <taxon>Actinomycetota</taxon>
        <taxon>Actinomycetes</taxon>
        <taxon>Pseudonocardiales</taxon>
        <taxon>Pseudonocardiaceae</taxon>
        <taxon>Saccharothrix</taxon>
    </lineage>
</organism>
<dbReference type="Gene3D" id="2.160.20.120">
    <property type="match status" value="1"/>
</dbReference>
<evidence type="ECO:0000313" key="5">
    <source>
        <dbReference type="Proteomes" id="UP000671828"/>
    </source>
</evidence>
<keyword evidence="6" id="KW-1185">Reference proteome</keyword>
<sequence length="261" mass="26975">MVKRIALAAVVVVAAAGALSSCVRLVQHRFEDRHEVTGAVVAVRIQNGSGDVTLRSRDGGGGAVEVRRTVHHTRDDRPDGVTHRLEGDTLVLDGCGDRCSVDYHVTVPSEDVKVVGHNDSGDVTVERVAAVEVSIGSGDAVVREIGGAVRLENGSGDVTASDVGGEFTGRIGSGNARLTRMSGPVLVDDSSGDIEVEMAAAQRVHAESGSGNVTVRVPRGSYRVRTDAGSGEEAVEVPHDPNATVELVLRSGSGDLALSAS</sequence>
<evidence type="ECO:0000313" key="6">
    <source>
        <dbReference type="Proteomes" id="UP001195724"/>
    </source>
</evidence>
<feature type="chain" id="PRO_5039519754" evidence="1">
    <location>
        <begin position="21"/>
        <end position="261"/>
    </location>
</feature>
<protein>
    <submittedName>
        <fullName evidence="4">DUF4097 family beta strand repeat protein</fullName>
    </submittedName>
</protein>
<evidence type="ECO:0000256" key="1">
    <source>
        <dbReference type="SAM" id="SignalP"/>
    </source>
</evidence>
<reference evidence="3 6" key="1">
    <citation type="submission" date="2021-01" db="EMBL/GenBank/DDBJ databases">
        <title>Sequencing the genomes of 1000 actinobacteria strains.</title>
        <authorList>
            <person name="Klenk H.-P."/>
        </authorList>
    </citation>
    <scope>NUCLEOTIDE SEQUENCE [LARGE SCALE GENOMIC DNA]</scope>
    <source>
        <strain evidence="3 6">DSM 44581</strain>
    </source>
</reference>
<evidence type="ECO:0000259" key="2">
    <source>
        <dbReference type="Pfam" id="PF13349"/>
    </source>
</evidence>
<dbReference type="EMBL" id="JAFBCL010000001">
    <property type="protein sequence ID" value="MBM7812336.1"/>
    <property type="molecule type" value="Genomic_DNA"/>
</dbReference>
<dbReference type="EMBL" id="CP072788">
    <property type="protein sequence ID" value="QTR01106.1"/>
    <property type="molecule type" value="Genomic_DNA"/>
</dbReference>
<dbReference type="Proteomes" id="UP000671828">
    <property type="component" value="Chromosome"/>
</dbReference>
<reference evidence="4" key="2">
    <citation type="submission" date="2021-04" db="EMBL/GenBank/DDBJ databases">
        <title>Saccharothrix algeriensis WGS.</title>
        <authorList>
            <person name="Stuskova K."/>
            <person name="Hakalova E."/>
            <person name="Tebbal A.B."/>
            <person name="Eichmeier A."/>
        </authorList>
    </citation>
    <scope>NUCLEOTIDE SEQUENCE</scope>
    <source>
        <strain evidence="4">NRRL B-24137</strain>
    </source>
</reference>
<dbReference type="Pfam" id="PF13349">
    <property type="entry name" value="DUF4097"/>
    <property type="match status" value="1"/>
</dbReference>
<evidence type="ECO:0000313" key="3">
    <source>
        <dbReference type="EMBL" id="MBM7812336.1"/>
    </source>
</evidence>
<dbReference type="Proteomes" id="UP001195724">
    <property type="component" value="Unassembled WGS sequence"/>
</dbReference>
<feature type="domain" description="DUF4097" evidence="2">
    <location>
        <begin position="105"/>
        <end position="237"/>
    </location>
</feature>
<dbReference type="AlphaFoldDB" id="A0A8T8HRI4"/>
<proteinExistence type="predicted"/>
<dbReference type="InterPro" id="IPR025164">
    <property type="entry name" value="Toastrack_DUF4097"/>
</dbReference>